<feature type="transmembrane region" description="Helical" evidence="7">
    <location>
        <begin position="16"/>
        <end position="33"/>
    </location>
</feature>
<keyword evidence="5 7" id="KW-1133">Transmembrane helix</keyword>
<keyword evidence="4 7" id="KW-0812">Transmembrane</keyword>
<dbReference type="Pfam" id="PF00528">
    <property type="entry name" value="BPD_transp_1"/>
    <property type="match status" value="1"/>
</dbReference>
<keyword evidence="3" id="KW-1003">Cell membrane</keyword>
<feature type="transmembrane region" description="Helical" evidence="7">
    <location>
        <begin position="228"/>
        <end position="249"/>
    </location>
</feature>
<comment type="subcellular location">
    <subcellularLocation>
        <location evidence="1 7">Cell membrane</location>
        <topology evidence="1 7">Multi-pass membrane protein</topology>
    </subcellularLocation>
</comment>
<feature type="transmembrane region" description="Helical" evidence="7">
    <location>
        <begin position="181"/>
        <end position="208"/>
    </location>
</feature>
<protein>
    <submittedName>
        <fullName evidence="9">ABC transporter permease</fullName>
    </submittedName>
</protein>
<dbReference type="PANTHER" id="PTHR30151">
    <property type="entry name" value="ALKANE SULFONATE ABC TRANSPORTER-RELATED, MEMBRANE SUBUNIT"/>
    <property type="match status" value="1"/>
</dbReference>
<comment type="similarity">
    <text evidence="7">Belongs to the binding-protein-dependent transport system permease family.</text>
</comment>
<dbReference type="InterPro" id="IPR000515">
    <property type="entry name" value="MetI-like"/>
</dbReference>
<keyword evidence="2 7" id="KW-0813">Transport</keyword>
<dbReference type="PROSITE" id="PS50928">
    <property type="entry name" value="ABC_TM1"/>
    <property type="match status" value="1"/>
</dbReference>
<evidence type="ECO:0000256" key="5">
    <source>
        <dbReference type="ARBA" id="ARBA00022989"/>
    </source>
</evidence>
<gene>
    <name evidence="9" type="ORF">DXH78_08155</name>
</gene>
<accession>A0A371BAA4</accession>
<evidence type="ECO:0000256" key="6">
    <source>
        <dbReference type="ARBA" id="ARBA00023136"/>
    </source>
</evidence>
<dbReference type="Proteomes" id="UP000263993">
    <property type="component" value="Unassembled WGS sequence"/>
</dbReference>
<dbReference type="GO" id="GO:0055085">
    <property type="term" value="P:transmembrane transport"/>
    <property type="evidence" value="ECO:0007669"/>
    <property type="project" value="InterPro"/>
</dbReference>
<dbReference type="EMBL" id="QRGO01000001">
    <property type="protein sequence ID" value="RDV04539.1"/>
    <property type="molecule type" value="Genomic_DNA"/>
</dbReference>
<evidence type="ECO:0000256" key="1">
    <source>
        <dbReference type="ARBA" id="ARBA00004651"/>
    </source>
</evidence>
<comment type="caution">
    <text evidence="9">The sequence shown here is derived from an EMBL/GenBank/DDBJ whole genome shotgun (WGS) entry which is preliminary data.</text>
</comment>
<keyword evidence="6 7" id="KW-0472">Membrane</keyword>
<dbReference type="OrthoDB" id="9792509at2"/>
<dbReference type="AlphaFoldDB" id="A0A371BAA4"/>
<evidence type="ECO:0000256" key="2">
    <source>
        <dbReference type="ARBA" id="ARBA00022448"/>
    </source>
</evidence>
<dbReference type="GO" id="GO:0005886">
    <property type="term" value="C:plasma membrane"/>
    <property type="evidence" value="ECO:0007669"/>
    <property type="project" value="UniProtKB-SubCell"/>
</dbReference>
<feature type="transmembrane region" description="Helical" evidence="7">
    <location>
        <begin position="140"/>
        <end position="160"/>
    </location>
</feature>
<keyword evidence="10" id="KW-1185">Reference proteome</keyword>
<feature type="domain" description="ABC transmembrane type-1" evidence="8">
    <location>
        <begin position="67"/>
        <end position="247"/>
    </location>
</feature>
<proteinExistence type="inferred from homology"/>
<sequence>MSDADLSPAALRQRVLWIRVLTIVGFIAAWEFAGRSGFFFDGVIPSTWTVASAFVTELMTAGFYKDLWLTLFASVVGFFFGSIIAVFMGILLGLQPFLRSVIEPFINAIGGTPKIIFLPIMFLIFGLGIESKIAKAGLSAFFPVVLSTASSFVQIPKIYLLTGRSFNLSPWQMISKLYLPAMADPVLTSLRFAMSMAIIGVLAAEISYSNGGLGYRLMRYSDQYQMGFVYADAILIFLVTALVNYLFTIGEDIGAMWKRSRAMLAGRQPKVATVSGA</sequence>
<dbReference type="InterPro" id="IPR035906">
    <property type="entry name" value="MetI-like_sf"/>
</dbReference>
<evidence type="ECO:0000313" key="10">
    <source>
        <dbReference type="Proteomes" id="UP000263993"/>
    </source>
</evidence>
<name>A0A371BAA4_9BRAD</name>
<dbReference type="PANTHER" id="PTHR30151:SF0">
    <property type="entry name" value="ABC TRANSPORTER PERMEASE PROTEIN MJ0413-RELATED"/>
    <property type="match status" value="1"/>
</dbReference>
<dbReference type="RefSeq" id="WP_115516564.1">
    <property type="nucleotide sequence ID" value="NZ_QRGO01000001.1"/>
</dbReference>
<dbReference type="SUPFAM" id="SSF161098">
    <property type="entry name" value="MetI-like"/>
    <property type="match status" value="1"/>
</dbReference>
<evidence type="ECO:0000256" key="3">
    <source>
        <dbReference type="ARBA" id="ARBA00022475"/>
    </source>
</evidence>
<reference evidence="10" key="1">
    <citation type="submission" date="2018-08" db="EMBL/GenBank/DDBJ databases">
        <authorList>
            <person name="Kim S.-J."/>
            <person name="Jung G.-Y."/>
        </authorList>
    </citation>
    <scope>NUCLEOTIDE SEQUENCE [LARGE SCALE GENOMIC DNA]</scope>
    <source>
        <strain evidence="10">GY_H</strain>
    </source>
</reference>
<evidence type="ECO:0000256" key="7">
    <source>
        <dbReference type="RuleBase" id="RU363032"/>
    </source>
</evidence>
<dbReference type="CDD" id="cd06261">
    <property type="entry name" value="TM_PBP2"/>
    <property type="match status" value="1"/>
</dbReference>
<organism evidence="9 10">
    <name type="scientific">Undibacter mobilis</name>
    <dbReference type="NCBI Taxonomy" id="2292256"/>
    <lineage>
        <taxon>Bacteria</taxon>
        <taxon>Pseudomonadati</taxon>
        <taxon>Pseudomonadota</taxon>
        <taxon>Alphaproteobacteria</taxon>
        <taxon>Hyphomicrobiales</taxon>
        <taxon>Nitrobacteraceae</taxon>
        <taxon>Undibacter</taxon>
    </lineage>
</organism>
<feature type="transmembrane region" description="Helical" evidence="7">
    <location>
        <begin position="115"/>
        <end position="134"/>
    </location>
</feature>
<dbReference type="Gene3D" id="1.10.3720.10">
    <property type="entry name" value="MetI-like"/>
    <property type="match status" value="1"/>
</dbReference>
<evidence type="ECO:0000256" key="4">
    <source>
        <dbReference type="ARBA" id="ARBA00022692"/>
    </source>
</evidence>
<evidence type="ECO:0000259" key="8">
    <source>
        <dbReference type="PROSITE" id="PS50928"/>
    </source>
</evidence>
<evidence type="ECO:0000313" key="9">
    <source>
        <dbReference type="EMBL" id="RDV04539.1"/>
    </source>
</evidence>
<feature type="transmembrane region" description="Helical" evidence="7">
    <location>
        <begin position="67"/>
        <end position="94"/>
    </location>
</feature>